<dbReference type="AlphaFoldDB" id="T0QA94"/>
<sequence length="371" mass="40894">MLANGSNFRAVGGSVIQSATNLRRPSMAHRAPTTRAPPNGPDGFPPMHMLQAMLNQAQRSVDKLNKINDKKRNGDNHASDDDDDASDDDDAYDDDGNANERLDMFGNPMPRATRRKPASAARLTLRLKQMFVPRRCEVVDCDLDGADVKPCAKCRCVFYCGRDHQRQDWARHKIDCKHIASLGLSGIPYDEDEELEKFPFDVFPVVNSTVDTCFVCGAGESEVHLGVTECCGLVVCDNEHEYLMGSYSRKHCWRSHGKYTTCGFHKKEGHGHPDWRTCPHMECVKQRENRSDPRGGGGGRSWYATNGFNATPMLASDIPKGSMLTGKCATCPRRIADGWDNVAMTKDGTLCTVCGKVPPGAPPGGVSFQLR</sequence>
<dbReference type="Proteomes" id="UP000030762">
    <property type="component" value="Unassembled WGS sequence"/>
</dbReference>
<keyword evidence="8" id="KW-1185">Reference proteome</keyword>
<dbReference type="RefSeq" id="XP_008611701.1">
    <property type="nucleotide sequence ID" value="XM_008613479.1"/>
</dbReference>
<keyword evidence="1" id="KW-0479">Metal-binding</keyword>
<evidence type="ECO:0000256" key="2">
    <source>
        <dbReference type="ARBA" id="ARBA00022771"/>
    </source>
</evidence>
<feature type="domain" description="MYND-type" evidence="6">
    <location>
        <begin position="138"/>
        <end position="176"/>
    </location>
</feature>
<dbReference type="PROSITE" id="PS50865">
    <property type="entry name" value="ZF_MYND_2"/>
    <property type="match status" value="1"/>
</dbReference>
<feature type="compositionally biased region" description="Acidic residues" evidence="5">
    <location>
        <begin position="80"/>
        <end position="97"/>
    </location>
</feature>
<dbReference type="InParanoid" id="T0QA94"/>
<dbReference type="GO" id="GO:0008270">
    <property type="term" value="F:zinc ion binding"/>
    <property type="evidence" value="ECO:0007669"/>
    <property type="project" value="UniProtKB-KW"/>
</dbReference>
<dbReference type="OrthoDB" id="188436at2759"/>
<proteinExistence type="predicted"/>
<evidence type="ECO:0000256" key="5">
    <source>
        <dbReference type="SAM" id="MobiDB-lite"/>
    </source>
</evidence>
<dbReference type="VEuPathDB" id="FungiDB:SDRG_07633"/>
<dbReference type="eggNOG" id="ENOG502T1AW">
    <property type="taxonomic scope" value="Eukaryota"/>
</dbReference>
<dbReference type="OMA" id="NEHEYLM"/>
<dbReference type="InterPro" id="IPR002893">
    <property type="entry name" value="Znf_MYND"/>
</dbReference>
<dbReference type="GeneID" id="19948360"/>
<reference evidence="7 8" key="1">
    <citation type="submission" date="2012-04" db="EMBL/GenBank/DDBJ databases">
        <title>The Genome Sequence of Saprolegnia declina VS20.</title>
        <authorList>
            <consortium name="The Broad Institute Genome Sequencing Platform"/>
            <person name="Russ C."/>
            <person name="Nusbaum C."/>
            <person name="Tyler B."/>
            <person name="van West P."/>
            <person name="Dieguez-Uribeondo J."/>
            <person name="de Bruijn I."/>
            <person name="Tripathy S."/>
            <person name="Jiang R."/>
            <person name="Young S.K."/>
            <person name="Zeng Q."/>
            <person name="Gargeya S."/>
            <person name="Fitzgerald M."/>
            <person name="Haas B."/>
            <person name="Abouelleil A."/>
            <person name="Alvarado L."/>
            <person name="Arachchi H.M."/>
            <person name="Berlin A."/>
            <person name="Chapman S.B."/>
            <person name="Goldberg J."/>
            <person name="Griggs A."/>
            <person name="Gujja S."/>
            <person name="Hansen M."/>
            <person name="Howarth C."/>
            <person name="Imamovic A."/>
            <person name="Larimer J."/>
            <person name="McCowen C."/>
            <person name="Montmayeur A."/>
            <person name="Murphy C."/>
            <person name="Neiman D."/>
            <person name="Pearson M."/>
            <person name="Priest M."/>
            <person name="Roberts A."/>
            <person name="Saif S."/>
            <person name="Shea T."/>
            <person name="Sisk P."/>
            <person name="Sykes S."/>
            <person name="Wortman J."/>
            <person name="Nusbaum C."/>
            <person name="Birren B."/>
        </authorList>
    </citation>
    <scope>NUCLEOTIDE SEQUENCE [LARGE SCALE GENOMIC DNA]</scope>
    <source>
        <strain evidence="7 8">VS20</strain>
    </source>
</reference>
<dbReference type="EMBL" id="JH767153">
    <property type="protein sequence ID" value="EQC34829.1"/>
    <property type="molecule type" value="Genomic_DNA"/>
</dbReference>
<evidence type="ECO:0000313" key="7">
    <source>
        <dbReference type="EMBL" id="EQC34829.1"/>
    </source>
</evidence>
<organism evidence="7 8">
    <name type="scientific">Saprolegnia diclina (strain VS20)</name>
    <dbReference type="NCBI Taxonomy" id="1156394"/>
    <lineage>
        <taxon>Eukaryota</taxon>
        <taxon>Sar</taxon>
        <taxon>Stramenopiles</taxon>
        <taxon>Oomycota</taxon>
        <taxon>Saprolegniomycetes</taxon>
        <taxon>Saprolegniales</taxon>
        <taxon>Saprolegniaceae</taxon>
        <taxon>Saprolegnia</taxon>
    </lineage>
</organism>
<protein>
    <recommendedName>
        <fullName evidence="6">MYND-type domain-containing protein</fullName>
    </recommendedName>
</protein>
<evidence type="ECO:0000256" key="4">
    <source>
        <dbReference type="PROSITE-ProRule" id="PRU00134"/>
    </source>
</evidence>
<feature type="region of interest" description="Disordered" evidence="5">
    <location>
        <begin position="67"/>
        <end position="118"/>
    </location>
</feature>
<keyword evidence="3" id="KW-0862">Zinc</keyword>
<dbReference type="Gene3D" id="6.10.140.2220">
    <property type="match status" value="1"/>
</dbReference>
<dbReference type="Pfam" id="PF01753">
    <property type="entry name" value="zf-MYND"/>
    <property type="match status" value="1"/>
</dbReference>
<name>T0QA94_SAPDV</name>
<feature type="region of interest" description="Disordered" evidence="5">
    <location>
        <begin position="19"/>
        <end position="44"/>
    </location>
</feature>
<accession>T0QA94</accession>
<feature type="compositionally biased region" description="Basic and acidic residues" evidence="5">
    <location>
        <begin position="67"/>
        <end position="79"/>
    </location>
</feature>
<gene>
    <name evidence="7" type="ORF">SDRG_07633</name>
</gene>
<evidence type="ECO:0000256" key="3">
    <source>
        <dbReference type="ARBA" id="ARBA00022833"/>
    </source>
</evidence>
<keyword evidence="2 4" id="KW-0863">Zinc-finger</keyword>
<evidence type="ECO:0000259" key="6">
    <source>
        <dbReference type="PROSITE" id="PS50865"/>
    </source>
</evidence>
<dbReference type="SUPFAM" id="SSF144232">
    <property type="entry name" value="HIT/MYND zinc finger-like"/>
    <property type="match status" value="1"/>
</dbReference>
<evidence type="ECO:0000256" key="1">
    <source>
        <dbReference type="ARBA" id="ARBA00022723"/>
    </source>
</evidence>
<evidence type="ECO:0000313" key="8">
    <source>
        <dbReference type="Proteomes" id="UP000030762"/>
    </source>
</evidence>